<proteinExistence type="predicted"/>
<reference evidence="2" key="1">
    <citation type="journal article" date="2018" name="Sci. Rep.">
        <title>Lignite coal burning seam in the remote Altai Mountains harbors a hydrogen-driven thermophilic microbial community.</title>
        <authorList>
            <person name="Kadnikov V.V."/>
            <person name="Mardanov A.V."/>
            <person name="Ivasenko D.A."/>
            <person name="Antsiferov D.V."/>
            <person name="Beletsky A.V."/>
            <person name="Karnachuk O.V."/>
            <person name="Ravin N.V."/>
        </authorList>
    </citation>
    <scope>NUCLEOTIDE SEQUENCE [LARGE SCALE GENOMIC DNA]</scope>
</reference>
<gene>
    <name evidence="1" type="ORF">BSOLF_2691</name>
</gene>
<dbReference type="AlphaFoldDB" id="A0A2R6XXW9"/>
<name>A0A2R6XXW9_9BACL</name>
<dbReference type="Proteomes" id="UP000244338">
    <property type="component" value="Unassembled WGS sequence"/>
</dbReference>
<evidence type="ECO:0000313" key="1">
    <source>
        <dbReference type="EMBL" id="PTQ55260.1"/>
    </source>
</evidence>
<dbReference type="EMBL" id="PEBX01000153">
    <property type="protein sequence ID" value="PTQ55260.1"/>
    <property type="molecule type" value="Genomic_DNA"/>
</dbReference>
<accession>A0A2R6XXW9</accession>
<organism evidence="1 2">
    <name type="scientific">Candidatus Carbonibacillus altaicus</name>
    <dbReference type="NCBI Taxonomy" id="2163959"/>
    <lineage>
        <taxon>Bacteria</taxon>
        <taxon>Bacillati</taxon>
        <taxon>Bacillota</taxon>
        <taxon>Bacilli</taxon>
        <taxon>Bacillales</taxon>
        <taxon>Candidatus Carbonibacillus</taxon>
    </lineage>
</organism>
<protein>
    <submittedName>
        <fullName evidence="1">Uncharacterized protein</fullName>
    </submittedName>
</protein>
<sequence>MSEIPFQVKEREDFSPYMRDDVYPRLLEVLGLTKTWT</sequence>
<evidence type="ECO:0000313" key="2">
    <source>
        <dbReference type="Proteomes" id="UP000244338"/>
    </source>
</evidence>
<comment type="caution">
    <text evidence="1">The sequence shown here is derived from an EMBL/GenBank/DDBJ whole genome shotgun (WGS) entry which is preliminary data.</text>
</comment>